<comment type="caution">
    <text evidence="6">The sequence shown here is derived from an EMBL/GenBank/DDBJ whole genome shotgun (WGS) entry which is preliminary data.</text>
</comment>
<reference evidence="7" key="1">
    <citation type="journal article" date="2019" name="Int. J. Syst. Evol. Microbiol.">
        <title>The Global Catalogue of Microorganisms (GCM) 10K type strain sequencing project: providing services to taxonomists for standard genome sequencing and annotation.</title>
        <authorList>
            <consortium name="The Broad Institute Genomics Platform"/>
            <consortium name="The Broad Institute Genome Sequencing Center for Infectious Disease"/>
            <person name="Wu L."/>
            <person name="Ma J."/>
        </authorList>
    </citation>
    <scope>NUCLEOTIDE SEQUENCE [LARGE SCALE GENOMIC DNA]</scope>
    <source>
        <strain evidence="7">JCM 17551</strain>
    </source>
</reference>
<name>A0ABP7MII7_9GAMM</name>
<keyword evidence="2 5" id="KW-0812">Transmembrane</keyword>
<evidence type="ECO:0000256" key="3">
    <source>
        <dbReference type="ARBA" id="ARBA00022989"/>
    </source>
</evidence>
<feature type="transmembrane region" description="Helical" evidence="5">
    <location>
        <begin position="67"/>
        <end position="86"/>
    </location>
</feature>
<dbReference type="PANTHER" id="PTHR30249:SF0">
    <property type="entry name" value="PLASTIDAL GLYCOLATE_GLYCERATE TRANSLOCATOR 1, CHLOROPLASTIC"/>
    <property type="match status" value="1"/>
</dbReference>
<comment type="subcellular location">
    <subcellularLocation>
        <location evidence="1">Membrane</location>
        <topology evidence="1">Multi-pass membrane protein</topology>
    </subcellularLocation>
</comment>
<feature type="transmembrane region" description="Helical" evidence="5">
    <location>
        <begin position="149"/>
        <end position="171"/>
    </location>
</feature>
<protein>
    <submittedName>
        <fullName evidence="6">LrgB family protein</fullName>
    </submittedName>
</protein>
<evidence type="ECO:0000256" key="1">
    <source>
        <dbReference type="ARBA" id="ARBA00004141"/>
    </source>
</evidence>
<feature type="transmembrane region" description="Helical" evidence="5">
    <location>
        <begin position="6"/>
        <end position="27"/>
    </location>
</feature>
<feature type="transmembrane region" description="Helical" evidence="5">
    <location>
        <begin position="93"/>
        <end position="118"/>
    </location>
</feature>
<organism evidence="6 7">
    <name type="scientific">Litoribacillus peritrichatus</name>
    <dbReference type="NCBI Taxonomy" id="718191"/>
    <lineage>
        <taxon>Bacteria</taxon>
        <taxon>Pseudomonadati</taxon>
        <taxon>Pseudomonadota</taxon>
        <taxon>Gammaproteobacteria</taxon>
        <taxon>Oceanospirillales</taxon>
        <taxon>Oceanospirillaceae</taxon>
        <taxon>Litoribacillus</taxon>
    </lineage>
</organism>
<feature type="transmembrane region" description="Helical" evidence="5">
    <location>
        <begin position="34"/>
        <end position="55"/>
    </location>
</feature>
<evidence type="ECO:0000256" key="2">
    <source>
        <dbReference type="ARBA" id="ARBA00022692"/>
    </source>
</evidence>
<accession>A0ABP7MII7</accession>
<dbReference type="InterPro" id="IPR007300">
    <property type="entry name" value="CidB/LrgB"/>
</dbReference>
<sequence>MMPVFSGQNIGLFALTVGAFLVARFAYQKSDQHVLFQPLLIGVVLVVAVLVWFDIPYRQYFEANQPLQWLLGPAVVSLAIPLYHNLTQLRRWLPVICISIGASALVGVLLTGGLAYLWGFDFSTQVALVTKSATTPIALSINEVMKGHLALAALVVMFTGLFGAMIGPALLTRFGFDDHRIQGVALGLTSHAIGTQKALEISPVCGAFSALAMIVTGVFLSVLLPLLGYFWMA</sequence>
<keyword evidence="7" id="KW-1185">Reference proteome</keyword>
<evidence type="ECO:0000313" key="6">
    <source>
        <dbReference type="EMBL" id="GAA3923026.1"/>
    </source>
</evidence>
<proteinExistence type="predicted"/>
<gene>
    <name evidence="6" type="ORF">GCM10022277_18680</name>
</gene>
<dbReference type="Proteomes" id="UP001501565">
    <property type="component" value="Unassembled WGS sequence"/>
</dbReference>
<dbReference type="EMBL" id="BAABBN010000006">
    <property type="protein sequence ID" value="GAA3923026.1"/>
    <property type="molecule type" value="Genomic_DNA"/>
</dbReference>
<evidence type="ECO:0000313" key="7">
    <source>
        <dbReference type="Proteomes" id="UP001501565"/>
    </source>
</evidence>
<feature type="transmembrane region" description="Helical" evidence="5">
    <location>
        <begin position="207"/>
        <end position="232"/>
    </location>
</feature>
<keyword evidence="3 5" id="KW-1133">Transmembrane helix</keyword>
<keyword evidence="4 5" id="KW-0472">Membrane</keyword>
<dbReference type="Pfam" id="PF04172">
    <property type="entry name" value="LrgB"/>
    <property type="match status" value="1"/>
</dbReference>
<evidence type="ECO:0000256" key="5">
    <source>
        <dbReference type="SAM" id="Phobius"/>
    </source>
</evidence>
<dbReference type="PANTHER" id="PTHR30249">
    <property type="entry name" value="PUTATIVE SEROTONIN TRANSPORTER"/>
    <property type="match status" value="1"/>
</dbReference>
<evidence type="ECO:0000256" key="4">
    <source>
        <dbReference type="ARBA" id="ARBA00023136"/>
    </source>
</evidence>
<dbReference type="RefSeq" id="WP_344797868.1">
    <property type="nucleotide sequence ID" value="NZ_BAABBN010000006.1"/>
</dbReference>